<evidence type="ECO:0000256" key="12">
    <source>
        <dbReference type="ARBA" id="ARBA00023293"/>
    </source>
</evidence>
<dbReference type="AlphaFoldDB" id="A0A914BNK5"/>
<dbReference type="OMA" id="IYWPGGG"/>
<dbReference type="SUPFAM" id="SSF53822">
    <property type="entry name" value="Periplasmic binding protein-like I"/>
    <property type="match status" value="1"/>
</dbReference>
<dbReference type="SUPFAM" id="SSF55073">
    <property type="entry name" value="Nucleotide cyclase"/>
    <property type="match status" value="1"/>
</dbReference>
<dbReference type="RefSeq" id="XP_038077863.1">
    <property type="nucleotide sequence ID" value="XM_038221935.1"/>
</dbReference>
<dbReference type="Gene3D" id="1.10.510.10">
    <property type="entry name" value="Transferase(Phosphotransferase) domain 1"/>
    <property type="match status" value="1"/>
</dbReference>
<dbReference type="Gene3D" id="3.30.70.1230">
    <property type="entry name" value="Nucleotide cyclase"/>
    <property type="match status" value="1"/>
</dbReference>
<dbReference type="Pfam" id="PF00211">
    <property type="entry name" value="Guanylate_cyc"/>
    <property type="match status" value="1"/>
</dbReference>
<dbReference type="GO" id="GO:0005886">
    <property type="term" value="C:plasma membrane"/>
    <property type="evidence" value="ECO:0007669"/>
    <property type="project" value="TreeGrafter"/>
</dbReference>
<feature type="coiled-coil region" evidence="15">
    <location>
        <begin position="820"/>
        <end position="851"/>
    </location>
</feature>
<dbReference type="FunFam" id="3.30.70.1230:FF:000004">
    <property type="entry name" value="Guanylate cyclase"/>
    <property type="match status" value="1"/>
</dbReference>
<keyword evidence="10" id="KW-0325">Glycoprotein</keyword>
<reference evidence="20" key="1">
    <citation type="submission" date="2022-11" db="UniProtKB">
        <authorList>
            <consortium name="EnsemblMetazoa"/>
        </authorList>
    </citation>
    <scope>IDENTIFICATION</scope>
</reference>
<dbReference type="PROSITE" id="PS50125">
    <property type="entry name" value="GUANYLATE_CYCLASE_2"/>
    <property type="match status" value="1"/>
</dbReference>
<dbReference type="GO" id="GO:0035556">
    <property type="term" value="P:intracellular signal transduction"/>
    <property type="evidence" value="ECO:0007669"/>
    <property type="project" value="InterPro"/>
</dbReference>
<evidence type="ECO:0000256" key="17">
    <source>
        <dbReference type="SAM" id="SignalP"/>
    </source>
</evidence>
<dbReference type="EC" id="4.6.1.2" evidence="2 14"/>
<dbReference type="PROSITE" id="PS50011">
    <property type="entry name" value="PROTEIN_KINASE_DOM"/>
    <property type="match status" value="1"/>
</dbReference>
<dbReference type="Pfam" id="PF07714">
    <property type="entry name" value="PK_Tyr_Ser-Thr"/>
    <property type="match status" value="1"/>
</dbReference>
<dbReference type="InterPro" id="IPR029787">
    <property type="entry name" value="Nucleotide_cyclase"/>
</dbReference>
<evidence type="ECO:0000256" key="13">
    <source>
        <dbReference type="RuleBase" id="RU000405"/>
    </source>
</evidence>
<dbReference type="CDD" id="cd06352">
    <property type="entry name" value="PBP1_NPR_GC-like"/>
    <property type="match status" value="1"/>
</dbReference>
<dbReference type="InterPro" id="IPR001054">
    <property type="entry name" value="A/G_cyclase"/>
</dbReference>
<keyword evidence="15" id="KW-0175">Coiled coil</keyword>
<evidence type="ECO:0000256" key="16">
    <source>
        <dbReference type="SAM" id="Phobius"/>
    </source>
</evidence>
<evidence type="ECO:0000256" key="11">
    <source>
        <dbReference type="ARBA" id="ARBA00023239"/>
    </source>
</evidence>
<evidence type="ECO:0000256" key="14">
    <source>
        <dbReference type="RuleBase" id="RU003431"/>
    </source>
</evidence>
<dbReference type="InterPro" id="IPR018297">
    <property type="entry name" value="A/G_cyclase_CS"/>
</dbReference>
<keyword evidence="9" id="KW-0675">Receptor</keyword>
<evidence type="ECO:0000256" key="7">
    <source>
        <dbReference type="ARBA" id="ARBA00023134"/>
    </source>
</evidence>
<dbReference type="GO" id="GO:0004383">
    <property type="term" value="F:guanylate cyclase activity"/>
    <property type="evidence" value="ECO:0007669"/>
    <property type="project" value="UniProtKB-EC"/>
</dbReference>
<keyword evidence="3 16" id="KW-0812">Transmembrane</keyword>
<dbReference type="SUPFAM" id="SSF56112">
    <property type="entry name" value="Protein kinase-like (PK-like)"/>
    <property type="match status" value="1"/>
</dbReference>
<evidence type="ECO:0000259" key="18">
    <source>
        <dbReference type="PROSITE" id="PS50011"/>
    </source>
</evidence>
<dbReference type="Gene3D" id="3.40.50.2300">
    <property type="match status" value="2"/>
</dbReference>
<dbReference type="PRINTS" id="PR00255">
    <property type="entry name" value="NATPEPTIDER"/>
</dbReference>
<dbReference type="GO" id="GO:0004672">
    <property type="term" value="F:protein kinase activity"/>
    <property type="evidence" value="ECO:0007669"/>
    <property type="project" value="InterPro"/>
</dbReference>
<evidence type="ECO:0000256" key="6">
    <source>
        <dbReference type="ARBA" id="ARBA00022989"/>
    </source>
</evidence>
<feature type="domain" description="Protein kinase" evidence="18">
    <location>
        <begin position="525"/>
        <end position="810"/>
    </location>
</feature>
<feature type="signal peptide" evidence="17">
    <location>
        <begin position="1"/>
        <end position="24"/>
    </location>
</feature>
<organism evidence="20 21">
    <name type="scientific">Patiria miniata</name>
    <name type="common">Bat star</name>
    <name type="synonym">Asterina miniata</name>
    <dbReference type="NCBI Taxonomy" id="46514"/>
    <lineage>
        <taxon>Eukaryota</taxon>
        <taxon>Metazoa</taxon>
        <taxon>Echinodermata</taxon>
        <taxon>Eleutherozoa</taxon>
        <taxon>Asterozoa</taxon>
        <taxon>Asteroidea</taxon>
        <taxon>Valvatacea</taxon>
        <taxon>Valvatida</taxon>
        <taxon>Asterinidae</taxon>
        <taxon>Patiria</taxon>
    </lineage>
</organism>
<dbReference type="InterPro" id="IPR050401">
    <property type="entry name" value="Cyclic_nucleotide_synthase"/>
</dbReference>
<dbReference type="EnsemblMetazoa" id="XM_038221935.1">
    <property type="protein sequence ID" value="XP_038077863.1"/>
    <property type="gene ID" value="LOC119745541"/>
</dbReference>
<evidence type="ECO:0000256" key="9">
    <source>
        <dbReference type="ARBA" id="ARBA00023170"/>
    </source>
</evidence>
<feature type="chain" id="PRO_5037207278" description="Guanylate cyclase" evidence="17">
    <location>
        <begin position="25"/>
        <end position="1083"/>
    </location>
</feature>
<dbReference type="CDD" id="cd07302">
    <property type="entry name" value="CHD"/>
    <property type="match status" value="1"/>
</dbReference>
<evidence type="ECO:0000256" key="2">
    <source>
        <dbReference type="ARBA" id="ARBA00012202"/>
    </source>
</evidence>
<dbReference type="InterPro" id="IPR000719">
    <property type="entry name" value="Prot_kinase_dom"/>
</dbReference>
<dbReference type="GO" id="GO:0001653">
    <property type="term" value="F:peptide receptor activity"/>
    <property type="evidence" value="ECO:0007669"/>
    <property type="project" value="TreeGrafter"/>
</dbReference>
<keyword evidence="21" id="KW-1185">Reference proteome</keyword>
<proteinExistence type="inferred from homology"/>
<dbReference type="GO" id="GO:0005525">
    <property type="term" value="F:GTP binding"/>
    <property type="evidence" value="ECO:0007669"/>
    <property type="project" value="UniProtKB-KW"/>
</dbReference>
<sequence>MIVSCRLTLMCVWILGTFLDLCTARKINLGILFAWEGSNPVGSLGGGAAAIAVDRINSEQGEQEYGAIHAAGLEFDFIWKDTNCETKIGLPVFSDLHYDNELGVPIDAYIGPGCSIICEPGGILAAHWGTPVVSWGCTSDTLSQKETYPTFARTTSPSKFVAPFFTRIMKHFNYDRVAIIYSSHHLWSLTAQNMKTDLEQNDIEVEVFAQFEPLEKLAEANVASVAREAENKKKQLEEAMESSRVFIVVAYGTDVRNFLLDALDLGMMDGTYAFFTTEVSLSAREDVSEPNDGRDDDAIKAFAGLMDVKLLKPETDAYMAFEEEVRIRTSQMPFNSTVFVDHPDKEIVIEAALLYDAVLLYARALNRSLAAENSTVGRTVSKYLFTNNFTGIDGDVVIDEFGDRHPNLMLQNLQGDNFITVGNYFNNEQIYVDLNRTIYWPGGGTSPPANGPDCGWDNVKCQPILTTTELAIVIVSAVLVVVVASMVAFFVYRNRKYEAELRRQVWKINFEDIVFSHDDHMRRKFGTSYEFSMGKFSSQISDHARNMDGSAVSLFSANAFTKVGRYQGAWVAIKPINKPALHVNRVILKEFKQLRDLQHTNINPFLGACVELPNVCIVYKYCSRGSLQDVLNNDHIKLDYLFKWSFAMDVARGLNHLHSSPVQSHGSLRSTNCLVDSRWVCKISDFGLIKLREGAADNRFSAEAKCARNLTTAPELLNMEKPPLQGTQSADCYSYGILLQEIFLRDSPYCMVELSAQDIIQLVKACKDPPFRPAIPESVDSRVVKLMQSCWAADPEARPSIANAIKHLQQCSHGRKGNLIDNMVDMMEKYTDQLEEMVDERTKQLEEEKKRTDELLYQILPRCVADELKQGKSVEPVTFQQVTVFFSDIVGFTRLAAASSPMQVIDLLNNLYTGFDGTIEHYDVYKVETIGDAYMVASGLPVRNGNKHAGEICTMALDLLSFVKTFHISHKPDEHLQLRIGVHTGPVVAGVVGKKMPRYCLFGDTVNYASRMESTGLALRIHVSPECKDVLMRIGTFHLEKRGSVQMKGKGTIETYFLAGKEGFTKELPSLTTAAALEEHEFK</sequence>
<feature type="coiled-coil region" evidence="15">
    <location>
        <begin position="219"/>
        <end position="246"/>
    </location>
</feature>
<evidence type="ECO:0000313" key="20">
    <source>
        <dbReference type="EnsemblMetazoa" id="XP_038077863.1"/>
    </source>
</evidence>
<evidence type="ECO:0000256" key="5">
    <source>
        <dbReference type="ARBA" id="ARBA00022741"/>
    </source>
</evidence>
<dbReference type="Pfam" id="PF01094">
    <property type="entry name" value="ANF_receptor"/>
    <property type="match status" value="1"/>
</dbReference>
<dbReference type="InterPro" id="IPR011009">
    <property type="entry name" value="Kinase-like_dom_sf"/>
</dbReference>
<dbReference type="OrthoDB" id="1890790at2759"/>
<feature type="domain" description="Guanylate cyclase" evidence="19">
    <location>
        <begin position="883"/>
        <end position="1013"/>
    </location>
</feature>
<dbReference type="Pfam" id="PF07701">
    <property type="entry name" value="HNOBA"/>
    <property type="match status" value="1"/>
</dbReference>
<dbReference type="InterPro" id="IPR011645">
    <property type="entry name" value="HNOB_dom_associated"/>
</dbReference>
<keyword evidence="5" id="KW-0547">Nucleotide-binding</keyword>
<dbReference type="SMART" id="SM00044">
    <property type="entry name" value="CYCc"/>
    <property type="match status" value="1"/>
</dbReference>
<dbReference type="InterPro" id="IPR001828">
    <property type="entry name" value="ANF_lig-bd_rcpt"/>
</dbReference>
<accession>A0A914BNK5</accession>
<dbReference type="GO" id="GO:0005524">
    <property type="term" value="F:ATP binding"/>
    <property type="evidence" value="ECO:0007669"/>
    <property type="project" value="InterPro"/>
</dbReference>
<evidence type="ECO:0000256" key="1">
    <source>
        <dbReference type="ARBA" id="ARBA00004479"/>
    </source>
</evidence>
<comment type="similarity">
    <text evidence="13">Belongs to the adenylyl cyclase class-4/guanylyl cyclase family.</text>
</comment>
<dbReference type="InterPro" id="IPR028082">
    <property type="entry name" value="Peripla_BP_I"/>
</dbReference>
<evidence type="ECO:0000256" key="3">
    <source>
        <dbReference type="ARBA" id="ARBA00022692"/>
    </source>
</evidence>
<name>A0A914BNK5_PATMI</name>
<dbReference type="GO" id="GO:0007168">
    <property type="term" value="P:receptor guanylyl cyclase signaling pathway"/>
    <property type="evidence" value="ECO:0007669"/>
    <property type="project" value="TreeGrafter"/>
</dbReference>
<dbReference type="PANTHER" id="PTHR11920:SF501">
    <property type="entry name" value="GUANYLATE CYCLASE 32E"/>
    <property type="match status" value="1"/>
</dbReference>
<keyword evidence="11 13" id="KW-0456">Lyase</keyword>
<dbReference type="GeneID" id="119745541"/>
<dbReference type="InterPro" id="IPR001170">
    <property type="entry name" value="ANPR/GUC"/>
</dbReference>
<dbReference type="PROSITE" id="PS00452">
    <property type="entry name" value="GUANYLATE_CYCLASE_1"/>
    <property type="match status" value="1"/>
</dbReference>
<dbReference type="PANTHER" id="PTHR11920">
    <property type="entry name" value="GUANYLYL CYCLASE"/>
    <property type="match status" value="1"/>
</dbReference>
<dbReference type="InterPro" id="IPR001245">
    <property type="entry name" value="Ser-Thr/Tyr_kinase_cat_dom"/>
</dbReference>
<evidence type="ECO:0000256" key="4">
    <source>
        <dbReference type="ARBA" id="ARBA00022729"/>
    </source>
</evidence>
<evidence type="ECO:0000256" key="10">
    <source>
        <dbReference type="ARBA" id="ARBA00023180"/>
    </source>
</evidence>
<keyword evidence="12 14" id="KW-0141">cGMP biosynthesis</keyword>
<evidence type="ECO:0000313" key="21">
    <source>
        <dbReference type="Proteomes" id="UP000887568"/>
    </source>
</evidence>
<dbReference type="GO" id="GO:0004016">
    <property type="term" value="F:adenylate cyclase activity"/>
    <property type="evidence" value="ECO:0007669"/>
    <property type="project" value="TreeGrafter"/>
</dbReference>
<comment type="catalytic activity">
    <reaction evidence="14">
        <text>GTP = 3',5'-cyclic GMP + diphosphate</text>
        <dbReference type="Rhea" id="RHEA:13665"/>
        <dbReference type="ChEBI" id="CHEBI:33019"/>
        <dbReference type="ChEBI" id="CHEBI:37565"/>
        <dbReference type="ChEBI" id="CHEBI:57746"/>
        <dbReference type="EC" id="4.6.1.2"/>
    </reaction>
</comment>
<dbReference type="Proteomes" id="UP000887568">
    <property type="component" value="Unplaced"/>
</dbReference>
<protein>
    <recommendedName>
        <fullName evidence="2 14">Guanylate cyclase</fullName>
        <ecNumber evidence="2 14">4.6.1.2</ecNumber>
    </recommendedName>
</protein>
<comment type="subcellular location">
    <subcellularLocation>
        <location evidence="1">Membrane</location>
        <topology evidence="1">Single-pass type I membrane protein</topology>
    </subcellularLocation>
</comment>
<keyword evidence="7" id="KW-0342">GTP-binding</keyword>
<dbReference type="Gene3D" id="6.10.250.780">
    <property type="match status" value="1"/>
</dbReference>
<evidence type="ECO:0000259" key="19">
    <source>
        <dbReference type="PROSITE" id="PS50125"/>
    </source>
</evidence>
<keyword evidence="8 16" id="KW-0472">Membrane</keyword>
<feature type="transmembrane region" description="Helical" evidence="16">
    <location>
        <begin position="470"/>
        <end position="492"/>
    </location>
</feature>
<keyword evidence="4 17" id="KW-0732">Signal</keyword>
<evidence type="ECO:0000256" key="15">
    <source>
        <dbReference type="SAM" id="Coils"/>
    </source>
</evidence>
<evidence type="ECO:0000256" key="8">
    <source>
        <dbReference type="ARBA" id="ARBA00023136"/>
    </source>
</evidence>
<keyword evidence="6 16" id="KW-1133">Transmembrane helix</keyword>